<comment type="caution">
    <text evidence="2">The sequence shown here is derived from an EMBL/GenBank/DDBJ whole genome shotgun (WGS) entry which is preliminary data.</text>
</comment>
<accession>A0A9K3JLY1</accession>
<dbReference type="AlphaFoldDB" id="A0A9K3JLY1"/>
<feature type="region of interest" description="Disordered" evidence="1">
    <location>
        <begin position="1"/>
        <end position="42"/>
    </location>
</feature>
<evidence type="ECO:0000313" key="3">
    <source>
        <dbReference type="Proteomes" id="UP000215914"/>
    </source>
</evidence>
<protein>
    <submittedName>
        <fullName evidence="2">Uncharacterized protein</fullName>
    </submittedName>
</protein>
<dbReference type="EMBL" id="MNCJ02000317">
    <property type="protein sequence ID" value="KAF5817725.1"/>
    <property type="molecule type" value="Genomic_DNA"/>
</dbReference>
<proteinExistence type="predicted"/>
<gene>
    <name evidence="2" type="ORF">HanXRQr2_Chr02g0056401</name>
</gene>
<reference evidence="2" key="1">
    <citation type="journal article" date="2017" name="Nature">
        <title>The sunflower genome provides insights into oil metabolism, flowering and Asterid evolution.</title>
        <authorList>
            <person name="Badouin H."/>
            <person name="Gouzy J."/>
            <person name="Grassa C.J."/>
            <person name="Murat F."/>
            <person name="Staton S.E."/>
            <person name="Cottret L."/>
            <person name="Lelandais-Briere C."/>
            <person name="Owens G.L."/>
            <person name="Carrere S."/>
            <person name="Mayjonade B."/>
            <person name="Legrand L."/>
            <person name="Gill N."/>
            <person name="Kane N.C."/>
            <person name="Bowers J.E."/>
            <person name="Hubner S."/>
            <person name="Bellec A."/>
            <person name="Berard A."/>
            <person name="Berges H."/>
            <person name="Blanchet N."/>
            <person name="Boniface M.C."/>
            <person name="Brunel D."/>
            <person name="Catrice O."/>
            <person name="Chaidir N."/>
            <person name="Claudel C."/>
            <person name="Donnadieu C."/>
            <person name="Faraut T."/>
            <person name="Fievet G."/>
            <person name="Helmstetter N."/>
            <person name="King M."/>
            <person name="Knapp S.J."/>
            <person name="Lai Z."/>
            <person name="Le Paslier M.C."/>
            <person name="Lippi Y."/>
            <person name="Lorenzon L."/>
            <person name="Mandel J.R."/>
            <person name="Marage G."/>
            <person name="Marchand G."/>
            <person name="Marquand E."/>
            <person name="Bret-Mestries E."/>
            <person name="Morien E."/>
            <person name="Nambeesan S."/>
            <person name="Nguyen T."/>
            <person name="Pegot-Espagnet P."/>
            <person name="Pouilly N."/>
            <person name="Raftis F."/>
            <person name="Sallet E."/>
            <person name="Schiex T."/>
            <person name="Thomas J."/>
            <person name="Vandecasteele C."/>
            <person name="Vares D."/>
            <person name="Vear F."/>
            <person name="Vautrin S."/>
            <person name="Crespi M."/>
            <person name="Mangin B."/>
            <person name="Burke J.M."/>
            <person name="Salse J."/>
            <person name="Munos S."/>
            <person name="Vincourt P."/>
            <person name="Rieseberg L.H."/>
            <person name="Langlade N.B."/>
        </authorList>
    </citation>
    <scope>NUCLEOTIDE SEQUENCE</scope>
    <source>
        <tissue evidence="2">Leaves</tissue>
    </source>
</reference>
<evidence type="ECO:0000313" key="2">
    <source>
        <dbReference type="EMBL" id="KAF5817725.1"/>
    </source>
</evidence>
<feature type="compositionally biased region" description="Basic residues" evidence="1">
    <location>
        <begin position="1"/>
        <end position="12"/>
    </location>
</feature>
<name>A0A9K3JLY1_HELAN</name>
<keyword evidence="3" id="KW-1185">Reference proteome</keyword>
<organism evidence="2 3">
    <name type="scientific">Helianthus annuus</name>
    <name type="common">Common sunflower</name>
    <dbReference type="NCBI Taxonomy" id="4232"/>
    <lineage>
        <taxon>Eukaryota</taxon>
        <taxon>Viridiplantae</taxon>
        <taxon>Streptophyta</taxon>
        <taxon>Embryophyta</taxon>
        <taxon>Tracheophyta</taxon>
        <taxon>Spermatophyta</taxon>
        <taxon>Magnoliopsida</taxon>
        <taxon>eudicotyledons</taxon>
        <taxon>Gunneridae</taxon>
        <taxon>Pentapetalae</taxon>
        <taxon>asterids</taxon>
        <taxon>campanulids</taxon>
        <taxon>Asterales</taxon>
        <taxon>Asteraceae</taxon>
        <taxon>Asteroideae</taxon>
        <taxon>Heliantheae alliance</taxon>
        <taxon>Heliantheae</taxon>
        <taxon>Helianthus</taxon>
    </lineage>
</organism>
<sequence>MPKATKIVKKSTSHSGNNVLTDLTEHLSGGKSSREEAAKARSAPSATFSGGYFLVNDTEVMEIEEPTVTSKDEGKVQGDVKMVTFSDTILGSSLGPDCFLDDEEDQVSSLPSSWFESEVMAFFRYKDVFSDETEIDPATTKEKFVPDRDVKNKDSVMDELTARMFLFNINTPLDHSQSRRMKSQDLGAAVLANHAQSNVYVVELYRRWVEAESVKEDLEKNDFPKA</sequence>
<evidence type="ECO:0000256" key="1">
    <source>
        <dbReference type="SAM" id="MobiDB-lite"/>
    </source>
</evidence>
<dbReference type="Proteomes" id="UP000215914">
    <property type="component" value="Unassembled WGS sequence"/>
</dbReference>
<reference evidence="2" key="2">
    <citation type="submission" date="2020-06" db="EMBL/GenBank/DDBJ databases">
        <title>Helianthus annuus Genome sequencing and assembly Release 2.</title>
        <authorList>
            <person name="Gouzy J."/>
            <person name="Langlade N."/>
            <person name="Munos S."/>
        </authorList>
    </citation>
    <scope>NUCLEOTIDE SEQUENCE</scope>
    <source>
        <tissue evidence="2">Leaves</tissue>
    </source>
</reference>
<dbReference type="Gramene" id="mRNA:HanXRQr2_Chr02g0056401">
    <property type="protein sequence ID" value="CDS:HanXRQr2_Chr02g0056401.1"/>
    <property type="gene ID" value="HanXRQr2_Chr02g0056401"/>
</dbReference>